<name>A0A550JBF3_9BACT</name>
<gene>
    <name evidence="2" type="primary">tcmP</name>
    <name evidence="2" type="ORF">FL622_10890</name>
</gene>
<dbReference type="InterPro" id="IPR031009">
    <property type="entry name" value="Tcm_partner"/>
</dbReference>
<protein>
    <submittedName>
        <fullName evidence="2">Three-Cys-motif partner protein TcmP</fullName>
    </submittedName>
</protein>
<proteinExistence type="predicted"/>
<dbReference type="EMBL" id="VJVV01000007">
    <property type="protein sequence ID" value="TRO80589.1"/>
    <property type="molecule type" value="Genomic_DNA"/>
</dbReference>
<dbReference type="InterPro" id="IPR054339">
    <property type="entry name" value="GMT_wHTH"/>
</dbReference>
<sequence>MEDLKDYKGREQAYIKHKLLEAYLMRLFMIVGQFQKTICYVDCFAGPWEETRDDLMDTSIGISMKIMSECREALLRLGKNIQFRALYIEKRKRAHAKLKSYLLENSPSGIAAESFFGDFFELRTKVLEWCGSDDFAFFFIDPKGWKNVVEIPTLKPLLQRPKSEFLINFMYDFILRTHTQKEFEEVMAAIFGEVPNTKGMSPDERENHLLTLYRTYLKKHMPANGSNPRSAMIPILDRTRDRTKYELVYLTRSPKGIEVFMAASEKLDFVQRRVRARTKQERAEEKTKQQSLFAVEELVPEKDGRVDLEIVKSYWIKKLGAEPQRFGIVELADILEETGWFESDLQEAFGELLSEGKVENLDMDRKRRSRFVHFDENRNTGERLRRIEQ</sequence>
<reference evidence="2 3" key="1">
    <citation type="submission" date="2019-07" db="EMBL/GenBank/DDBJ databases">
        <title>Insights of Desulfuromonas acetexigens electromicrobiology.</title>
        <authorList>
            <person name="Katuri K."/>
            <person name="Sapireddy V."/>
            <person name="Shaw D.R."/>
            <person name="Saikaly P."/>
        </authorList>
    </citation>
    <scope>NUCLEOTIDE SEQUENCE [LARGE SCALE GENOMIC DNA]</scope>
    <source>
        <strain evidence="2 3">2873</strain>
    </source>
</reference>
<evidence type="ECO:0000313" key="3">
    <source>
        <dbReference type="Proteomes" id="UP000317155"/>
    </source>
</evidence>
<dbReference type="RefSeq" id="WP_092058186.1">
    <property type="nucleotide sequence ID" value="NZ_FOJJ01000039.1"/>
</dbReference>
<evidence type="ECO:0000259" key="1">
    <source>
        <dbReference type="Pfam" id="PF22560"/>
    </source>
</evidence>
<dbReference type="AlphaFoldDB" id="A0A550JBF3"/>
<dbReference type="OrthoDB" id="6802137at2"/>
<comment type="caution">
    <text evidence="2">The sequence shown here is derived from an EMBL/GenBank/DDBJ whole genome shotgun (WGS) entry which is preliminary data.</text>
</comment>
<accession>A0A550JBF3</accession>
<dbReference type="NCBIfam" id="TIGR04474">
    <property type="entry name" value="tcm_partner"/>
    <property type="match status" value="1"/>
</dbReference>
<keyword evidence="3" id="KW-1185">Reference proteome</keyword>
<dbReference type="Proteomes" id="UP000317155">
    <property type="component" value="Unassembled WGS sequence"/>
</dbReference>
<evidence type="ECO:0000313" key="2">
    <source>
        <dbReference type="EMBL" id="TRO80589.1"/>
    </source>
</evidence>
<dbReference type="Pfam" id="PF22560">
    <property type="entry name" value="GMT-wHTH"/>
    <property type="match status" value="1"/>
</dbReference>
<feature type="domain" description="GMT-like wHTH" evidence="1">
    <location>
        <begin position="281"/>
        <end position="364"/>
    </location>
</feature>
<organism evidence="2 3">
    <name type="scientific">Trichloromonas acetexigens</name>
    <dbReference type="NCBI Taxonomy" id="38815"/>
    <lineage>
        <taxon>Bacteria</taxon>
        <taxon>Pseudomonadati</taxon>
        <taxon>Thermodesulfobacteriota</taxon>
        <taxon>Desulfuromonadia</taxon>
        <taxon>Desulfuromonadales</taxon>
        <taxon>Trichloromonadaceae</taxon>
        <taxon>Trichloromonas</taxon>
    </lineage>
</organism>